<sequence>MTHQEPLYERRSYYAYADEPEYGEVAYATVQPRRRSRNPLKRFVLGTFKPARSFSESGSKTVVPPVSGPLNRDLWPEKWNV</sequence>
<accession>A0A9D4QB20</accession>
<dbReference type="Proteomes" id="UP000821837">
    <property type="component" value="Chromosome 11"/>
</dbReference>
<evidence type="ECO:0000313" key="1">
    <source>
        <dbReference type="EMBL" id="KAH7972746.1"/>
    </source>
</evidence>
<evidence type="ECO:0000313" key="2">
    <source>
        <dbReference type="Proteomes" id="UP000821837"/>
    </source>
</evidence>
<proteinExistence type="predicted"/>
<keyword evidence="2" id="KW-1185">Reference proteome</keyword>
<protein>
    <submittedName>
        <fullName evidence="1">Uncharacterized protein</fullName>
    </submittedName>
</protein>
<reference evidence="1" key="2">
    <citation type="submission" date="2021-09" db="EMBL/GenBank/DDBJ databases">
        <authorList>
            <person name="Jia N."/>
            <person name="Wang J."/>
            <person name="Shi W."/>
            <person name="Du L."/>
            <person name="Sun Y."/>
            <person name="Zhan W."/>
            <person name="Jiang J."/>
            <person name="Wang Q."/>
            <person name="Zhang B."/>
            <person name="Ji P."/>
            <person name="Sakyi L.B."/>
            <person name="Cui X."/>
            <person name="Yuan T."/>
            <person name="Jiang B."/>
            <person name="Yang W."/>
            <person name="Lam T.T.-Y."/>
            <person name="Chang Q."/>
            <person name="Ding S."/>
            <person name="Wang X."/>
            <person name="Zhu J."/>
            <person name="Ruan X."/>
            <person name="Zhao L."/>
            <person name="Wei J."/>
            <person name="Que T."/>
            <person name="Du C."/>
            <person name="Cheng J."/>
            <person name="Dai P."/>
            <person name="Han X."/>
            <person name="Huang E."/>
            <person name="Gao Y."/>
            <person name="Liu J."/>
            <person name="Shao H."/>
            <person name="Ye R."/>
            <person name="Li L."/>
            <person name="Wei W."/>
            <person name="Wang X."/>
            <person name="Wang C."/>
            <person name="Huo Q."/>
            <person name="Li W."/>
            <person name="Guo W."/>
            <person name="Chen H."/>
            <person name="Chen S."/>
            <person name="Zhou L."/>
            <person name="Zhou L."/>
            <person name="Ni X."/>
            <person name="Tian J."/>
            <person name="Zhou Y."/>
            <person name="Sheng Y."/>
            <person name="Liu T."/>
            <person name="Pan Y."/>
            <person name="Xia L."/>
            <person name="Li J."/>
            <person name="Zhao F."/>
            <person name="Cao W."/>
        </authorList>
    </citation>
    <scope>NUCLEOTIDE SEQUENCE</scope>
    <source>
        <strain evidence="1">Rsan-2018</strain>
        <tissue evidence="1">Larvae</tissue>
    </source>
</reference>
<organism evidence="1 2">
    <name type="scientific">Rhipicephalus sanguineus</name>
    <name type="common">Brown dog tick</name>
    <name type="synonym">Ixodes sanguineus</name>
    <dbReference type="NCBI Taxonomy" id="34632"/>
    <lineage>
        <taxon>Eukaryota</taxon>
        <taxon>Metazoa</taxon>
        <taxon>Ecdysozoa</taxon>
        <taxon>Arthropoda</taxon>
        <taxon>Chelicerata</taxon>
        <taxon>Arachnida</taxon>
        <taxon>Acari</taxon>
        <taxon>Parasitiformes</taxon>
        <taxon>Ixodida</taxon>
        <taxon>Ixodoidea</taxon>
        <taxon>Ixodidae</taxon>
        <taxon>Rhipicephalinae</taxon>
        <taxon>Rhipicephalus</taxon>
        <taxon>Rhipicephalus</taxon>
    </lineage>
</organism>
<comment type="caution">
    <text evidence="1">The sequence shown here is derived from an EMBL/GenBank/DDBJ whole genome shotgun (WGS) entry which is preliminary data.</text>
</comment>
<reference evidence="1" key="1">
    <citation type="journal article" date="2020" name="Cell">
        <title>Large-Scale Comparative Analyses of Tick Genomes Elucidate Their Genetic Diversity and Vector Capacities.</title>
        <authorList>
            <consortium name="Tick Genome and Microbiome Consortium (TIGMIC)"/>
            <person name="Jia N."/>
            <person name="Wang J."/>
            <person name="Shi W."/>
            <person name="Du L."/>
            <person name="Sun Y."/>
            <person name="Zhan W."/>
            <person name="Jiang J.F."/>
            <person name="Wang Q."/>
            <person name="Zhang B."/>
            <person name="Ji P."/>
            <person name="Bell-Sakyi L."/>
            <person name="Cui X.M."/>
            <person name="Yuan T.T."/>
            <person name="Jiang B.G."/>
            <person name="Yang W.F."/>
            <person name="Lam T.T."/>
            <person name="Chang Q.C."/>
            <person name="Ding S.J."/>
            <person name="Wang X.J."/>
            <person name="Zhu J.G."/>
            <person name="Ruan X.D."/>
            <person name="Zhao L."/>
            <person name="Wei J.T."/>
            <person name="Ye R.Z."/>
            <person name="Que T.C."/>
            <person name="Du C.H."/>
            <person name="Zhou Y.H."/>
            <person name="Cheng J.X."/>
            <person name="Dai P.F."/>
            <person name="Guo W.B."/>
            <person name="Han X.H."/>
            <person name="Huang E.J."/>
            <person name="Li L.F."/>
            <person name="Wei W."/>
            <person name="Gao Y.C."/>
            <person name="Liu J.Z."/>
            <person name="Shao H.Z."/>
            <person name="Wang X."/>
            <person name="Wang C.C."/>
            <person name="Yang T.C."/>
            <person name="Huo Q.B."/>
            <person name="Li W."/>
            <person name="Chen H.Y."/>
            <person name="Chen S.E."/>
            <person name="Zhou L.G."/>
            <person name="Ni X.B."/>
            <person name="Tian J.H."/>
            <person name="Sheng Y."/>
            <person name="Liu T."/>
            <person name="Pan Y.S."/>
            <person name="Xia L.Y."/>
            <person name="Li J."/>
            <person name="Zhao F."/>
            <person name="Cao W.C."/>
        </authorList>
    </citation>
    <scope>NUCLEOTIDE SEQUENCE</scope>
    <source>
        <strain evidence="1">Rsan-2018</strain>
    </source>
</reference>
<gene>
    <name evidence="1" type="ORF">HPB52_016621</name>
</gene>
<dbReference type="EMBL" id="JABSTV010001247">
    <property type="protein sequence ID" value="KAH7972746.1"/>
    <property type="molecule type" value="Genomic_DNA"/>
</dbReference>
<name>A0A9D4QB20_RHISA</name>
<dbReference type="AlphaFoldDB" id="A0A9D4QB20"/>